<dbReference type="InterPro" id="IPR050491">
    <property type="entry name" value="AmpC-like"/>
</dbReference>
<sequence>MIMMKKKQVIKIAWASITTIVIIMGLGYFLNRSMVDDEAYAAGNTDNSSSDKTIEDYFPEENYNGVAIMVEGNEVTSTATYGYSNYEAKEVNDLDTIFPVASLQKMMTATLVAKTVSDGQLTYDTPLSDFYPDIEGSSDITIRDLLDQTSGIKMDEIAPDKVLTTQEEQLDYVLETLESTGETGFNYTNANYSLLAGILSTVTGESYEELFTKEIIEPLNLSHTFFWDNVAEEDVAKAYNSSLLYGDYTESASDFSQSKELYSSLIGAGNVLMSANDLVTFLQALTDGTLITKEAFSNMVKTDNDYSGAFWQNDGLMQTNGSLGDYQSSVFLDDNGENIIVLISNGHELDSLSDLASSIYKSNFA</sequence>
<dbReference type="PANTHER" id="PTHR46825">
    <property type="entry name" value="D-ALANYL-D-ALANINE-CARBOXYPEPTIDASE/ENDOPEPTIDASE AMPH"/>
    <property type="match status" value="1"/>
</dbReference>
<keyword evidence="1" id="KW-1133">Transmembrane helix</keyword>
<dbReference type="SUPFAM" id="SSF56601">
    <property type="entry name" value="beta-lactamase/transpeptidase-like"/>
    <property type="match status" value="1"/>
</dbReference>
<dbReference type="OrthoDB" id="2157616at2"/>
<keyword evidence="1" id="KW-0472">Membrane</keyword>
<proteinExistence type="predicted"/>
<protein>
    <recommendedName>
        <fullName evidence="2">Beta-lactamase-related domain-containing protein</fullName>
    </recommendedName>
</protein>
<reference evidence="3 4" key="1">
    <citation type="submission" date="2017-05" db="EMBL/GenBank/DDBJ databases">
        <title>Vagococcus spp. assemblies.</title>
        <authorList>
            <person name="Gulvik C.A."/>
        </authorList>
    </citation>
    <scope>NUCLEOTIDE SEQUENCE [LARGE SCALE GENOMIC DNA]</scope>
    <source>
        <strain evidence="3 4">SS1994</strain>
    </source>
</reference>
<evidence type="ECO:0000256" key="1">
    <source>
        <dbReference type="SAM" id="Phobius"/>
    </source>
</evidence>
<name>A0A429ZHB5_9ENTE</name>
<dbReference type="InterPro" id="IPR001466">
    <property type="entry name" value="Beta-lactam-related"/>
</dbReference>
<evidence type="ECO:0000313" key="3">
    <source>
        <dbReference type="EMBL" id="RST93100.1"/>
    </source>
</evidence>
<evidence type="ECO:0000313" key="4">
    <source>
        <dbReference type="Proteomes" id="UP000288490"/>
    </source>
</evidence>
<comment type="caution">
    <text evidence="3">The sequence shown here is derived from an EMBL/GenBank/DDBJ whole genome shotgun (WGS) entry which is preliminary data.</text>
</comment>
<dbReference type="Proteomes" id="UP000288490">
    <property type="component" value="Unassembled WGS sequence"/>
</dbReference>
<dbReference type="Gene3D" id="3.40.710.10">
    <property type="entry name" value="DD-peptidase/beta-lactamase superfamily"/>
    <property type="match status" value="1"/>
</dbReference>
<accession>A0A429ZHB5</accession>
<dbReference type="EMBL" id="NGJT01000013">
    <property type="protein sequence ID" value="RST93100.1"/>
    <property type="molecule type" value="Genomic_DNA"/>
</dbReference>
<dbReference type="Pfam" id="PF00144">
    <property type="entry name" value="Beta-lactamase"/>
    <property type="match status" value="1"/>
</dbReference>
<evidence type="ECO:0000259" key="2">
    <source>
        <dbReference type="Pfam" id="PF00144"/>
    </source>
</evidence>
<keyword evidence="1" id="KW-0812">Transmembrane</keyword>
<keyword evidence="4" id="KW-1185">Reference proteome</keyword>
<gene>
    <name evidence="3" type="ORF">CBF36_07755</name>
</gene>
<dbReference type="AlphaFoldDB" id="A0A429ZHB5"/>
<feature type="domain" description="Beta-lactamase-related" evidence="2">
    <location>
        <begin position="60"/>
        <end position="348"/>
    </location>
</feature>
<dbReference type="InterPro" id="IPR012338">
    <property type="entry name" value="Beta-lactam/transpept-like"/>
</dbReference>
<organism evidence="3 4">
    <name type="scientific">Vagococcus bubulae</name>
    <dbReference type="NCBI Taxonomy" id="1977868"/>
    <lineage>
        <taxon>Bacteria</taxon>
        <taxon>Bacillati</taxon>
        <taxon>Bacillota</taxon>
        <taxon>Bacilli</taxon>
        <taxon>Lactobacillales</taxon>
        <taxon>Enterococcaceae</taxon>
        <taxon>Vagococcus</taxon>
    </lineage>
</organism>
<dbReference type="PANTHER" id="PTHR46825:SF9">
    <property type="entry name" value="BETA-LACTAMASE-RELATED DOMAIN-CONTAINING PROTEIN"/>
    <property type="match status" value="1"/>
</dbReference>
<feature type="transmembrane region" description="Helical" evidence="1">
    <location>
        <begin position="12"/>
        <end position="30"/>
    </location>
</feature>